<name>A0A4U0U5J2_9PEZI</name>
<accession>A0A4U0U5J2</accession>
<gene>
    <name evidence="2" type="ORF">B0A50_02648</name>
</gene>
<protein>
    <recommendedName>
        <fullName evidence="1">AB hydrolase-1 domain-containing protein</fullName>
    </recommendedName>
</protein>
<dbReference type="PANTHER" id="PTHR37017:SF11">
    <property type="entry name" value="ESTERASE_LIPASE_THIOESTERASE DOMAIN-CONTAINING PROTEIN"/>
    <property type="match status" value="1"/>
</dbReference>
<dbReference type="InterPro" id="IPR052897">
    <property type="entry name" value="Sec-Metab_Biosynth_Hydrolase"/>
</dbReference>
<comment type="caution">
    <text evidence="2">The sequence shown here is derived from an EMBL/GenBank/DDBJ whole genome shotgun (WGS) entry which is preliminary data.</text>
</comment>
<dbReference type="InterPro" id="IPR000073">
    <property type="entry name" value="AB_hydrolase_1"/>
</dbReference>
<evidence type="ECO:0000259" key="1">
    <source>
        <dbReference type="Pfam" id="PF12697"/>
    </source>
</evidence>
<dbReference type="OrthoDB" id="1263307at2759"/>
<sequence length="247" mass="27248">MKKPAIILVPGSWHTGVDYFSLTTRLQQAGYDVHALDMPSTSGSTSQDIWKDDVAYIRSIIVRLCDAAQEVVVVMHSRGGQVGGDAVENLGKSQRTEEGKSGGVIRMLYICAFALAEGVTLFDATKDPPSWIHFYDERSMMMPMTVGKMFYSDCSADLVEKQAERLRPVPTGTMSDHKVEYAAWKHLPSTYLICEQDNALPMAAQEAMISQPGAHFDVERCAASHSPFHSMPDFTAQVVRRAAGEQI</sequence>
<dbReference type="Pfam" id="PF12697">
    <property type="entry name" value="Abhydrolase_6"/>
    <property type="match status" value="1"/>
</dbReference>
<dbReference type="SUPFAM" id="SSF53474">
    <property type="entry name" value="alpha/beta-Hydrolases"/>
    <property type="match status" value="1"/>
</dbReference>
<dbReference type="InterPro" id="IPR029058">
    <property type="entry name" value="AB_hydrolase_fold"/>
</dbReference>
<evidence type="ECO:0000313" key="3">
    <source>
        <dbReference type="Proteomes" id="UP000308549"/>
    </source>
</evidence>
<dbReference type="AlphaFoldDB" id="A0A4U0U5J2"/>
<dbReference type="Proteomes" id="UP000308549">
    <property type="component" value="Unassembled WGS sequence"/>
</dbReference>
<evidence type="ECO:0000313" key="2">
    <source>
        <dbReference type="EMBL" id="TKA30421.1"/>
    </source>
</evidence>
<reference evidence="2 3" key="1">
    <citation type="submission" date="2017-03" db="EMBL/GenBank/DDBJ databases">
        <title>Genomes of endolithic fungi from Antarctica.</title>
        <authorList>
            <person name="Coleine C."/>
            <person name="Masonjones S."/>
            <person name="Stajich J.E."/>
        </authorList>
    </citation>
    <scope>NUCLEOTIDE SEQUENCE [LARGE SCALE GENOMIC DNA]</scope>
    <source>
        <strain evidence="2 3">CCFEE 6315</strain>
    </source>
</reference>
<organism evidence="2 3">
    <name type="scientific">Salinomyces thailandicus</name>
    <dbReference type="NCBI Taxonomy" id="706561"/>
    <lineage>
        <taxon>Eukaryota</taxon>
        <taxon>Fungi</taxon>
        <taxon>Dikarya</taxon>
        <taxon>Ascomycota</taxon>
        <taxon>Pezizomycotina</taxon>
        <taxon>Dothideomycetes</taxon>
        <taxon>Dothideomycetidae</taxon>
        <taxon>Mycosphaerellales</taxon>
        <taxon>Teratosphaeriaceae</taxon>
        <taxon>Salinomyces</taxon>
    </lineage>
</organism>
<dbReference type="Gene3D" id="3.40.50.1820">
    <property type="entry name" value="alpha/beta hydrolase"/>
    <property type="match status" value="1"/>
</dbReference>
<keyword evidence="3" id="KW-1185">Reference proteome</keyword>
<feature type="domain" description="AB hydrolase-1" evidence="1">
    <location>
        <begin position="6"/>
        <end position="237"/>
    </location>
</feature>
<dbReference type="PANTHER" id="PTHR37017">
    <property type="entry name" value="AB HYDROLASE-1 DOMAIN-CONTAINING PROTEIN-RELATED"/>
    <property type="match status" value="1"/>
</dbReference>
<dbReference type="EMBL" id="NAJL01000011">
    <property type="protein sequence ID" value="TKA30421.1"/>
    <property type="molecule type" value="Genomic_DNA"/>
</dbReference>
<proteinExistence type="predicted"/>